<dbReference type="Proteomes" id="UP000054630">
    <property type="component" value="Unassembled WGS sequence"/>
</dbReference>
<comment type="caution">
    <text evidence="1">The sequence shown here is derived from an EMBL/GenBank/DDBJ whole genome shotgun (WGS) entry which is preliminary data.</text>
</comment>
<name>A0A0V0RI50_9BILA</name>
<accession>A0A0V0RI50</accession>
<evidence type="ECO:0000313" key="1">
    <source>
        <dbReference type="EMBL" id="KRX14063.1"/>
    </source>
</evidence>
<keyword evidence="2" id="KW-1185">Reference proteome</keyword>
<evidence type="ECO:0000313" key="2">
    <source>
        <dbReference type="Proteomes" id="UP000054630"/>
    </source>
</evidence>
<gene>
    <name evidence="1" type="ORF">T07_5840</name>
</gene>
<protein>
    <submittedName>
        <fullName evidence="1">Uncharacterized protein</fullName>
    </submittedName>
</protein>
<dbReference type="AlphaFoldDB" id="A0A0V0RI50"/>
<reference evidence="1 2" key="1">
    <citation type="submission" date="2015-01" db="EMBL/GenBank/DDBJ databases">
        <title>Evolution of Trichinella species and genotypes.</title>
        <authorList>
            <person name="Korhonen P.K."/>
            <person name="Edoardo P."/>
            <person name="Giuseppe L.R."/>
            <person name="Gasser R.B."/>
        </authorList>
    </citation>
    <scope>NUCLEOTIDE SEQUENCE [LARGE SCALE GENOMIC DNA]</scope>
    <source>
        <strain evidence="1">ISS37</strain>
    </source>
</reference>
<proteinExistence type="predicted"/>
<dbReference type="EMBL" id="JYDL01000173">
    <property type="protein sequence ID" value="KRX14063.1"/>
    <property type="molecule type" value="Genomic_DNA"/>
</dbReference>
<organism evidence="1 2">
    <name type="scientific">Trichinella nelsoni</name>
    <dbReference type="NCBI Taxonomy" id="6336"/>
    <lineage>
        <taxon>Eukaryota</taxon>
        <taxon>Metazoa</taxon>
        <taxon>Ecdysozoa</taxon>
        <taxon>Nematoda</taxon>
        <taxon>Enoplea</taxon>
        <taxon>Dorylaimia</taxon>
        <taxon>Trichinellida</taxon>
        <taxon>Trichinellidae</taxon>
        <taxon>Trichinella</taxon>
    </lineage>
</organism>
<sequence length="82" mass="9263">MKRSHRIHGSQVKFGYWETLCLPNEDHVMKQGRIVNDKLRGPVAFNSRKPALEALCGKPYESGTVICMASMLEILPYKGELS</sequence>
<dbReference type="OrthoDB" id="5940056at2759"/>